<dbReference type="Pfam" id="PF04082">
    <property type="entry name" value="Fungal_trans"/>
    <property type="match status" value="1"/>
</dbReference>
<accession>A0AAE0KGQ0</accession>
<dbReference type="EMBL" id="JAULSN010000003">
    <property type="protein sequence ID" value="KAK3376219.1"/>
    <property type="molecule type" value="Genomic_DNA"/>
</dbReference>
<evidence type="ECO:0000256" key="2">
    <source>
        <dbReference type="ARBA" id="ARBA00022723"/>
    </source>
</evidence>
<evidence type="ECO:0000313" key="9">
    <source>
        <dbReference type="Proteomes" id="UP001287356"/>
    </source>
</evidence>
<feature type="non-terminal residue" evidence="8">
    <location>
        <position position="1"/>
    </location>
</feature>
<evidence type="ECO:0000256" key="5">
    <source>
        <dbReference type="ARBA" id="ARBA00023163"/>
    </source>
</evidence>
<dbReference type="AlphaFoldDB" id="A0AAE0KGQ0"/>
<dbReference type="GO" id="GO:0008270">
    <property type="term" value="F:zinc ion binding"/>
    <property type="evidence" value="ECO:0007669"/>
    <property type="project" value="InterPro"/>
</dbReference>
<evidence type="ECO:0000313" key="8">
    <source>
        <dbReference type="EMBL" id="KAK3376219.1"/>
    </source>
</evidence>
<keyword evidence="2" id="KW-0479">Metal-binding</keyword>
<evidence type="ECO:0000259" key="7">
    <source>
        <dbReference type="PROSITE" id="PS50048"/>
    </source>
</evidence>
<evidence type="ECO:0000256" key="3">
    <source>
        <dbReference type="ARBA" id="ARBA00023015"/>
    </source>
</evidence>
<dbReference type="InterPro" id="IPR036864">
    <property type="entry name" value="Zn2-C6_fun-type_DNA-bd_sf"/>
</dbReference>
<dbReference type="PROSITE" id="PS50048">
    <property type="entry name" value="ZN2_CY6_FUNGAL_2"/>
    <property type="match status" value="1"/>
</dbReference>
<dbReference type="Proteomes" id="UP001287356">
    <property type="component" value="Unassembled WGS sequence"/>
</dbReference>
<protein>
    <submittedName>
        <fullName evidence="8">Fungal-specific transcription factor domain-containing protein</fullName>
    </submittedName>
</protein>
<gene>
    <name evidence="8" type="ORF">B0T24DRAFT_699502</name>
</gene>
<evidence type="ECO:0000256" key="6">
    <source>
        <dbReference type="ARBA" id="ARBA00023242"/>
    </source>
</evidence>
<dbReference type="PANTHER" id="PTHR47338:SF3">
    <property type="entry name" value="C6 FINGER DOMAIN TRANSCRIPTION FACTOR DBAA-RELATED"/>
    <property type="match status" value="1"/>
</dbReference>
<dbReference type="InterPro" id="IPR001138">
    <property type="entry name" value="Zn2Cys6_DnaBD"/>
</dbReference>
<dbReference type="PROSITE" id="PS00463">
    <property type="entry name" value="ZN2_CY6_FUNGAL_1"/>
    <property type="match status" value="1"/>
</dbReference>
<feature type="non-terminal residue" evidence="8">
    <location>
        <position position="404"/>
    </location>
</feature>
<dbReference type="SMART" id="SM00906">
    <property type="entry name" value="Fungal_trans"/>
    <property type="match status" value="1"/>
</dbReference>
<dbReference type="Gene3D" id="4.10.240.10">
    <property type="entry name" value="Zn(2)-C6 fungal-type DNA-binding domain"/>
    <property type="match status" value="1"/>
</dbReference>
<comment type="caution">
    <text evidence="8">The sequence shown here is derived from an EMBL/GenBank/DDBJ whole genome shotgun (WGS) entry which is preliminary data.</text>
</comment>
<reference evidence="8" key="2">
    <citation type="submission" date="2023-06" db="EMBL/GenBank/DDBJ databases">
        <authorList>
            <consortium name="Lawrence Berkeley National Laboratory"/>
            <person name="Haridas S."/>
            <person name="Hensen N."/>
            <person name="Bonometti L."/>
            <person name="Westerberg I."/>
            <person name="Brannstrom I.O."/>
            <person name="Guillou S."/>
            <person name="Cros-Aarteil S."/>
            <person name="Calhoun S."/>
            <person name="Kuo A."/>
            <person name="Mondo S."/>
            <person name="Pangilinan J."/>
            <person name="Riley R."/>
            <person name="Labutti K."/>
            <person name="Andreopoulos B."/>
            <person name="Lipzen A."/>
            <person name="Chen C."/>
            <person name="Yanf M."/>
            <person name="Daum C."/>
            <person name="Ng V."/>
            <person name="Clum A."/>
            <person name="Steindorff A."/>
            <person name="Ohm R."/>
            <person name="Martin F."/>
            <person name="Silar P."/>
            <person name="Natvig D."/>
            <person name="Lalanne C."/>
            <person name="Gautier V."/>
            <person name="Ament-Velasquez S.L."/>
            <person name="Kruys A."/>
            <person name="Hutchinson M.I."/>
            <person name="Powell A.J."/>
            <person name="Barry K."/>
            <person name="Miller A.N."/>
            <person name="Grigoriev I.V."/>
            <person name="Debuchy R."/>
            <person name="Gladieux P."/>
            <person name="Thoren M.H."/>
            <person name="Johannesson H."/>
        </authorList>
    </citation>
    <scope>NUCLEOTIDE SEQUENCE</scope>
    <source>
        <strain evidence="8">CBS 958.72</strain>
    </source>
</reference>
<dbReference type="CDD" id="cd12148">
    <property type="entry name" value="fungal_TF_MHR"/>
    <property type="match status" value="1"/>
</dbReference>
<reference evidence="8" key="1">
    <citation type="journal article" date="2023" name="Mol. Phylogenet. Evol.">
        <title>Genome-scale phylogeny and comparative genomics of the fungal order Sordariales.</title>
        <authorList>
            <person name="Hensen N."/>
            <person name="Bonometti L."/>
            <person name="Westerberg I."/>
            <person name="Brannstrom I.O."/>
            <person name="Guillou S."/>
            <person name="Cros-Aarteil S."/>
            <person name="Calhoun S."/>
            <person name="Haridas S."/>
            <person name="Kuo A."/>
            <person name="Mondo S."/>
            <person name="Pangilinan J."/>
            <person name="Riley R."/>
            <person name="LaButti K."/>
            <person name="Andreopoulos B."/>
            <person name="Lipzen A."/>
            <person name="Chen C."/>
            <person name="Yan M."/>
            <person name="Daum C."/>
            <person name="Ng V."/>
            <person name="Clum A."/>
            <person name="Steindorff A."/>
            <person name="Ohm R.A."/>
            <person name="Martin F."/>
            <person name="Silar P."/>
            <person name="Natvig D.O."/>
            <person name="Lalanne C."/>
            <person name="Gautier V."/>
            <person name="Ament-Velasquez S.L."/>
            <person name="Kruys A."/>
            <person name="Hutchinson M.I."/>
            <person name="Powell A.J."/>
            <person name="Barry K."/>
            <person name="Miller A.N."/>
            <person name="Grigoriev I.V."/>
            <person name="Debuchy R."/>
            <person name="Gladieux P."/>
            <person name="Hiltunen Thoren M."/>
            <person name="Johannesson H."/>
        </authorList>
    </citation>
    <scope>NUCLEOTIDE SEQUENCE</scope>
    <source>
        <strain evidence="8">CBS 958.72</strain>
    </source>
</reference>
<dbReference type="CDD" id="cd00067">
    <property type="entry name" value="GAL4"/>
    <property type="match status" value="1"/>
</dbReference>
<dbReference type="InterPro" id="IPR050815">
    <property type="entry name" value="TF_fung"/>
</dbReference>
<dbReference type="GO" id="GO:0000981">
    <property type="term" value="F:DNA-binding transcription factor activity, RNA polymerase II-specific"/>
    <property type="evidence" value="ECO:0007669"/>
    <property type="project" value="InterPro"/>
</dbReference>
<dbReference type="InterPro" id="IPR007219">
    <property type="entry name" value="XnlR_reg_dom"/>
</dbReference>
<feature type="domain" description="Zn(2)-C6 fungal-type" evidence="7">
    <location>
        <begin position="17"/>
        <end position="46"/>
    </location>
</feature>
<dbReference type="SUPFAM" id="SSF57701">
    <property type="entry name" value="Zn2/Cys6 DNA-binding domain"/>
    <property type="match status" value="1"/>
</dbReference>
<keyword evidence="6" id="KW-0539">Nucleus</keyword>
<keyword evidence="9" id="KW-1185">Reference proteome</keyword>
<dbReference type="GO" id="GO:0003677">
    <property type="term" value="F:DNA binding"/>
    <property type="evidence" value="ECO:0007669"/>
    <property type="project" value="UniProtKB-KW"/>
</dbReference>
<sequence length="404" mass="45114">KEGNKSAKSGRQNPGPACQHCRMRKFRCDRQRPCGGCVDAGLRCRFDSTPPQKGPKKGHLKLLRSRIGKQLPVNDNKQERDRDLTLHHALDKELSWPSSPGQRDQLYFDRVHVFIPILHRRRYFARGRPGAGASASYACLQAAIRTLAAALSSQFNHLRHDLYHDTLRRLNHPASCAPGGGSAEDDETRRLELAQAWILVAIYEFMQGTVQRAWTSAGLAIRIVQLMRLHDVDGGAAPAHLDMGADDPNAFVDKEVKRRVFWVAFCLDRFSCVLEKLPLTLDEKTILTRLPCPEQAFQSQTPVTMPFLSDLDAAPDSISLQSPFVDSIVFTAIWGRALCHQQQCAAESARGSPTAEVCRRHVQLHDLLSCRMLHFERSYTAASVEADSLLLFTSMVAQVSVLAL</sequence>
<organism evidence="8 9">
    <name type="scientific">Lasiosphaeria ovina</name>
    <dbReference type="NCBI Taxonomy" id="92902"/>
    <lineage>
        <taxon>Eukaryota</taxon>
        <taxon>Fungi</taxon>
        <taxon>Dikarya</taxon>
        <taxon>Ascomycota</taxon>
        <taxon>Pezizomycotina</taxon>
        <taxon>Sordariomycetes</taxon>
        <taxon>Sordariomycetidae</taxon>
        <taxon>Sordariales</taxon>
        <taxon>Lasiosphaeriaceae</taxon>
        <taxon>Lasiosphaeria</taxon>
    </lineage>
</organism>
<dbReference type="PANTHER" id="PTHR47338">
    <property type="entry name" value="ZN(II)2CYS6 TRANSCRIPTION FACTOR (EUROFUNG)-RELATED"/>
    <property type="match status" value="1"/>
</dbReference>
<dbReference type="GO" id="GO:0005634">
    <property type="term" value="C:nucleus"/>
    <property type="evidence" value="ECO:0007669"/>
    <property type="project" value="UniProtKB-SubCell"/>
</dbReference>
<evidence type="ECO:0000256" key="4">
    <source>
        <dbReference type="ARBA" id="ARBA00023125"/>
    </source>
</evidence>
<keyword evidence="4" id="KW-0238">DNA-binding</keyword>
<name>A0AAE0KGQ0_9PEZI</name>
<dbReference type="SMART" id="SM00066">
    <property type="entry name" value="GAL4"/>
    <property type="match status" value="1"/>
</dbReference>
<evidence type="ECO:0000256" key="1">
    <source>
        <dbReference type="ARBA" id="ARBA00004123"/>
    </source>
</evidence>
<proteinExistence type="predicted"/>
<dbReference type="Pfam" id="PF00172">
    <property type="entry name" value="Zn_clus"/>
    <property type="match status" value="1"/>
</dbReference>
<keyword evidence="3" id="KW-0805">Transcription regulation</keyword>
<dbReference type="GO" id="GO:0006351">
    <property type="term" value="P:DNA-templated transcription"/>
    <property type="evidence" value="ECO:0007669"/>
    <property type="project" value="InterPro"/>
</dbReference>
<comment type="subcellular location">
    <subcellularLocation>
        <location evidence="1">Nucleus</location>
    </subcellularLocation>
</comment>
<keyword evidence="5" id="KW-0804">Transcription</keyword>